<feature type="transmembrane region" description="Helical" evidence="5">
    <location>
        <begin position="101"/>
        <end position="122"/>
    </location>
</feature>
<evidence type="ECO:0000313" key="6">
    <source>
        <dbReference type="EMBL" id="SHF23373.1"/>
    </source>
</evidence>
<evidence type="ECO:0000256" key="4">
    <source>
        <dbReference type="ARBA" id="ARBA00023136"/>
    </source>
</evidence>
<sequence length="166" mass="18162">MRTIDILLLLVIGAGAAKGYLKGGVKLLLSTVGLIVGLYIAKLMYIPFAETLCPSFTKSMTFARALAFIIIWVAVPLLSTLAGGFFTKTLEAMHINWLNKWAGALLGGLKYLILASLFINVLEFIDSSNHLISQDNKKGAILYYPTQKVAGIVFPLVKEVSNKYIH</sequence>
<protein>
    <submittedName>
        <fullName evidence="6">Membrane protein required for colicin V production</fullName>
    </submittedName>
</protein>
<dbReference type="EMBL" id="FQTV01000006">
    <property type="protein sequence ID" value="SHF23373.1"/>
    <property type="molecule type" value="Genomic_DNA"/>
</dbReference>
<dbReference type="Pfam" id="PF02674">
    <property type="entry name" value="Colicin_V"/>
    <property type="match status" value="1"/>
</dbReference>
<name>A0A1M4ZZ89_9BACE</name>
<proteinExistence type="predicted"/>
<evidence type="ECO:0000256" key="3">
    <source>
        <dbReference type="ARBA" id="ARBA00022989"/>
    </source>
</evidence>
<keyword evidence="4 5" id="KW-0472">Membrane</keyword>
<dbReference type="GO" id="GO:0016020">
    <property type="term" value="C:membrane"/>
    <property type="evidence" value="ECO:0007669"/>
    <property type="project" value="UniProtKB-SubCell"/>
</dbReference>
<gene>
    <name evidence="6" type="ORF">SAMN05444405_106100</name>
</gene>
<dbReference type="PANTHER" id="PTHR37306:SF1">
    <property type="entry name" value="COLICIN V PRODUCTION PROTEIN"/>
    <property type="match status" value="1"/>
</dbReference>
<evidence type="ECO:0000256" key="1">
    <source>
        <dbReference type="ARBA" id="ARBA00004141"/>
    </source>
</evidence>
<dbReference type="RefSeq" id="WP_073400721.1">
    <property type="nucleotide sequence ID" value="NZ_FQTV01000006.1"/>
</dbReference>
<evidence type="ECO:0000256" key="2">
    <source>
        <dbReference type="ARBA" id="ARBA00022692"/>
    </source>
</evidence>
<accession>A0A1M4ZZ89</accession>
<dbReference type="PANTHER" id="PTHR37306">
    <property type="entry name" value="COLICIN V PRODUCTION PROTEIN"/>
    <property type="match status" value="1"/>
</dbReference>
<feature type="transmembrane region" description="Helical" evidence="5">
    <location>
        <begin position="65"/>
        <end position="86"/>
    </location>
</feature>
<dbReference type="Proteomes" id="UP000184509">
    <property type="component" value="Unassembled WGS sequence"/>
</dbReference>
<evidence type="ECO:0000313" key="7">
    <source>
        <dbReference type="Proteomes" id="UP000184509"/>
    </source>
</evidence>
<comment type="subcellular location">
    <subcellularLocation>
        <location evidence="1">Membrane</location>
        <topology evidence="1">Multi-pass membrane protein</topology>
    </subcellularLocation>
</comment>
<dbReference type="AlphaFoldDB" id="A0A1M4ZZ89"/>
<dbReference type="GO" id="GO:0009403">
    <property type="term" value="P:toxin biosynthetic process"/>
    <property type="evidence" value="ECO:0007669"/>
    <property type="project" value="InterPro"/>
</dbReference>
<keyword evidence="2 5" id="KW-0812">Transmembrane</keyword>
<keyword evidence="7" id="KW-1185">Reference proteome</keyword>
<reference evidence="6 7" key="1">
    <citation type="submission" date="2016-11" db="EMBL/GenBank/DDBJ databases">
        <authorList>
            <person name="Jaros S."/>
            <person name="Januszkiewicz K."/>
            <person name="Wedrychowicz H."/>
        </authorList>
    </citation>
    <scope>NUCLEOTIDE SEQUENCE [LARGE SCALE GENOMIC DNA]</scope>
    <source>
        <strain evidence="6 7">DSM 26991</strain>
    </source>
</reference>
<organism evidence="6 7">
    <name type="scientific">Bacteroides luti</name>
    <dbReference type="NCBI Taxonomy" id="1297750"/>
    <lineage>
        <taxon>Bacteria</taxon>
        <taxon>Pseudomonadati</taxon>
        <taxon>Bacteroidota</taxon>
        <taxon>Bacteroidia</taxon>
        <taxon>Bacteroidales</taxon>
        <taxon>Bacteroidaceae</taxon>
        <taxon>Bacteroides</taxon>
    </lineage>
</organism>
<keyword evidence="3 5" id="KW-1133">Transmembrane helix</keyword>
<dbReference type="OrthoDB" id="9799585at2"/>
<dbReference type="InterPro" id="IPR003825">
    <property type="entry name" value="Colicin-V_CvpA"/>
</dbReference>
<evidence type="ECO:0000256" key="5">
    <source>
        <dbReference type="SAM" id="Phobius"/>
    </source>
</evidence>
<feature type="transmembrane region" description="Helical" evidence="5">
    <location>
        <begin position="27"/>
        <end position="45"/>
    </location>
</feature>
<dbReference type="STRING" id="1297750.SAMN05444405_106100"/>